<dbReference type="GO" id="GO:0003677">
    <property type="term" value="F:DNA binding"/>
    <property type="evidence" value="ECO:0007669"/>
    <property type="project" value="InterPro"/>
</dbReference>
<reference evidence="2 3" key="1">
    <citation type="journal article" date="2009" name="Stand. Genomic Sci.">
        <title>Complete genome sequence of Beutenbergia cavernae type strain (HKI 0122).</title>
        <authorList>
            <person name="Land M."/>
            <person name="Pukall R."/>
            <person name="Abt B."/>
            <person name="Goker M."/>
            <person name="Rohde M."/>
            <person name="Glavina Del Rio T."/>
            <person name="Tice H."/>
            <person name="Copeland A."/>
            <person name="Cheng J.F."/>
            <person name="Lucas S."/>
            <person name="Chen F."/>
            <person name="Nolan M."/>
            <person name="Bruce D."/>
            <person name="Goodwin L."/>
            <person name="Pitluck S."/>
            <person name="Ivanova N."/>
            <person name="Mavromatis K."/>
            <person name="Ovchinnikova G."/>
            <person name="Pati A."/>
            <person name="Chen A."/>
            <person name="Palaniappan K."/>
            <person name="Hauser L."/>
            <person name="Chang Y.J."/>
            <person name="Jefferies C.C."/>
            <person name="Saunders E."/>
            <person name="Brettin T."/>
            <person name="Detter J.C."/>
            <person name="Han C."/>
            <person name="Chain P."/>
            <person name="Bristow J."/>
            <person name="Eisen J.A."/>
            <person name="Markowitz V."/>
            <person name="Hugenholtz P."/>
            <person name="Kyrpides N.C."/>
            <person name="Klenk H.P."/>
            <person name="Lapidus A."/>
        </authorList>
    </citation>
    <scope>NUCLEOTIDE SEQUENCE [LARGE SCALE GENOMIC DNA]</scope>
    <source>
        <strain evidence="3">ATCC BAA-8 / DSM 12333 / NBRC 16432</strain>
    </source>
</reference>
<evidence type="ECO:0000313" key="3">
    <source>
        <dbReference type="Proteomes" id="UP000007962"/>
    </source>
</evidence>
<dbReference type="EMBL" id="CP001618">
    <property type="protein sequence ID" value="ACQ79997.1"/>
    <property type="molecule type" value="Genomic_DNA"/>
</dbReference>
<gene>
    <name evidence="2" type="ordered locus">Bcav_1741</name>
</gene>
<organism evidence="2 3">
    <name type="scientific">Beutenbergia cavernae (strain ATCC BAA-8 / DSM 12333 / CCUG 43141 / JCM 11478 / NBRC 16432 / NCIMB 13614 / HKI 0122)</name>
    <dbReference type="NCBI Taxonomy" id="471853"/>
    <lineage>
        <taxon>Bacteria</taxon>
        <taxon>Bacillati</taxon>
        <taxon>Actinomycetota</taxon>
        <taxon>Actinomycetes</taxon>
        <taxon>Micrococcales</taxon>
        <taxon>Beutenbergiaceae</taxon>
        <taxon>Beutenbergia</taxon>
    </lineage>
</organism>
<protein>
    <recommendedName>
        <fullName evidence="4">PemK family protein</fullName>
    </recommendedName>
</protein>
<dbReference type="InterPro" id="IPR003477">
    <property type="entry name" value="PemK-like"/>
</dbReference>
<dbReference type="RefSeq" id="WP_015882237.1">
    <property type="nucleotide sequence ID" value="NC_012669.1"/>
</dbReference>
<dbReference type="AlphaFoldDB" id="C5C484"/>
<sequence length="183" mass="20185">MSLRSVTTALGRILAGGDRRRRRPPGNRPRPAASDAPAIPADTAATITELDVAAHGLPRLEYAPQPDGEPDPGEVVWGWVPFEDDPRQGKDRPILVVGRGAGALVGLQMTSKDHDRDRADELRYGRVWFDVGSGAWDSQGRESEVRLDRLLRVPPSAVRREGATLSRDRYTALARALRELHER</sequence>
<dbReference type="Proteomes" id="UP000007962">
    <property type="component" value="Chromosome"/>
</dbReference>
<keyword evidence="3" id="KW-1185">Reference proteome</keyword>
<dbReference type="SUPFAM" id="SSF50118">
    <property type="entry name" value="Cell growth inhibitor/plasmid maintenance toxic component"/>
    <property type="match status" value="1"/>
</dbReference>
<proteinExistence type="predicted"/>
<dbReference type="eggNOG" id="COG2337">
    <property type="taxonomic scope" value="Bacteria"/>
</dbReference>
<dbReference type="STRING" id="471853.Bcav_1741"/>
<dbReference type="HOGENOM" id="CLU_097054_2_0_11"/>
<feature type="compositionally biased region" description="Low complexity" evidence="1">
    <location>
        <begin position="29"/>
        <end position="39"/>
    </location>
</feature>
<evidence type="ECO:0008006" key="4">
    <source>
        <dbReference type="Google" id="ProtNLM"/>
    </source>
</evidence>
<name>C5C484_BEUC1</name>
<accession>C5C484</accession>
<feature type="region of interest" description="Disordered" evidence="1">
    <location>
        <begin position="12"/>
        <end position="39"/>
    </location>
</feature>
<evidence type="ECO:0000256" key="1">
    <source>
        <dbReference type="SAM" id="MobiDB-lite"/>
    </source>
</evidence>
<evidence type="ECO:0000313" key="2">
    <source>
        <dbReference type="EMBL" id="ACQ79997.1"/>
    </source>
</evidence>
<dbReference type="KEGG" id="bcv:Bcav_1741"/>
<dbReference type="Pfam" id="PF02452">
    <property type="entry name" value="PemK_toxin"/>
    <property type="match status" value="1"/>
</dbReference>